<dbReference type="PANTHER" id="PTHR42701:SF1">
    <property type="entry name" value="IMIDAZOLE GLYCEROL PHOSPHATE SYNTHASE SUBUNIT HISH"/>
    <property type="match status" value="1"/>
</dbReference>
<dbReference type="PROSITE" id="PS51273">
    <property type="entry name" value="GATASE_TYPE_1"/>
    <property type="match status" value="1"/>
</dbReference>
<dbReference type="AlphaFoldDB" id="A0A5D0MF16"/>
<dbReference type="GO" id="GO:0000107">
    <property type="term" value="F:imidazoleglycerol-phosphate synthase activity"/>
    <property type="evidence" value="ECO:0007669"/>
    <property type="project" value="TreeGrafter"/>
</dbReference>
<dbReference type="InterPro" id="IPR017926">
    <property type="entry name" value="GATASE"/>
</dbReference>
<dbReference type="Gene3D" id="3.40.50.880">
    <property type="match status" value="1"/>
</dbReference>
<keyword evidence="11" id="KW-0808">Transferase</keyword>
<dbReference type="InterPro" id="IPR010139">
    <property type="entry name" value="Imidazole-glycPsynth_HisH"/>
</dbReference>
<evidence type="ECO:0000313" key="12">
    <source>
        <dbReference type="Proteomes" id="UP000323337"/>
    </source>
</evidence>
<comment type="subunit">
    <text evidence="2">Heterodimer of HisH and HisF.</text>
</comment>
<protein>
    <submittedName>
        <fullName evidence="11">Imidazole glycerol phosphate synthase subunit HisH</fullName>
        <ecNumber evidence="11">2.4.2.-</ecNumber>
    </submittedName>
</protein>
<evidence type="ECO:0000259" key="10">
    <source>
        <dbReference type="Pfam" id="PF00117"/>
    </source>
</evidence>
<dbReference type="EMBL" id="VSIV01000408">
    <property type="protein sequence ID" value="TYB32267.1"/>
    <property type="molecule type" value="Genomic_DNA"/>
</dbReference>
<evidence type="ECO:0000256" key="7">
    <source>
        <dbReference type="ARBA" id="ARBA00023239"/>
    </source>
</evidence>
<keyword evidence="11" id="KW-0328">Glycosyltransferase</keyword>
<dbReference type="PANTHER" id="PTHR42701">
    <property type="entry name" value="IMIDAZOLE GLYCEROL PHOSPHATE SYNTHASE SUBUNIT HISH"/>
    <property type="match status" value="1"/>
</dbReference>
<dbReference type="GO" id="GO:0016829">
    <property type="term" value="F:lyase activity"/>
    <property type="evidence" value="ECO:0007669"/>
    <property type="project" value="UniProtKB-KW"/>
</dbReference>
<dbReference type="UniPathway" id="UPA00031">
    <property type="reaction ID" value="UER00010"/>
</dbReference>
<dbReference type="EC" id="2.4.2.-" evidence="11"/>
<gene>
    <name evidence="11" type="primary">hisH</name>
    <name evidence="11" type="ORF">FXF49_12445</name>
</gene>
<keyword evidence="6" id="KW-0368">Histidine biosynthesis</keyword>
<comment type="caution">
    <text evidence="11">The sequence shown here is derived from an EMBL/GenBank/DDBJ whole genome shotgun (WGS) entry which is preliminary data.</text>
</comment>
<evidence type="ECO:0000256" key="9">
    <source>
        <dbReference type="ARBA" id="ARBA00049534"/>
    </source>
</evidence>
<dbReference type="SUPFAM" id="SSF52317">
    <property type="entry name" value="Class I glutamine amidotransferase-like"/>
    <property type="match status" value="1"/>
</dbReference>
<evidence type="ECO:0000256" key="2">
    <source>
        <dbReference type="ARBA" id="ARBA00011152"/>
    </source>
</evidence>
<organism evidence="11 12">
    <name type="scientific">Flexistipes sinusarabici</name>
    <dbReference type="NCBI Taxonomy" id="2352"/>
    <lineage>
        <taxon>Bacteria</taxon>
        <taxon>Pseudomonadati</taxon>
        <taxon>Deferribacterota</taxon>
        <taxon>Deferribacteres</taxon>
        <taxon>Deferribacterales</taxon>
        <taxon>Flexistipitaceae</taxon>
        <taxon>Flexistipes</taxon>
    </lineage>
</organism>
<keyword evidence="4" id="KW-0378">Hydrolase</keyword>
<evidence type="ECO:0000256" key="6">
    <source>
        <dbReference type="ARBA" id="ARBA00023102"/>
    </source>
</evidence>
<dbReference type="Pfam" id="PF00117">
    <property type="entry name" value="GATase"/>
    <property type="match status" value="1"/>
</dbReference>
<dbReference type="InterPro" id="IPR029062">
    <property type="entry name" value="Class_I_gatase-like"/>
</dbReference>
<evidence type="ECO:0000256" key="5">
    <source>
        <dbReference type="ARBA" id="ARBA00022962"/>
    </source>
</evidence>
<comment type="catalytic activity">
    <reaction evidence="8">
        <text>5-[(5-phospho-1-deoxy-D-ribulos-1-ylimino)methylamino]-1-(5-phospho-beta-D-ribosyl)imidazole-4-carboxamide + L-glutamine = D-erythro-1-(imidazol-4-yl)glycerol 3-phosphate + 5-amino-1-(5-phospho-beta-D-ribosyl)imidazole-4-carboxamide + L-glutamate + H(+)</text>
        <dbReference type="Rhea" id="RHEA:24793"/>
        <dbReference type="ChEBI" id="CHEBI:15378"/>
        <dbReference type="ChEBI" id="CHEBI:29985"/>
        <dbReference type="ChEBI" id="CHEBI:58278"/>
        <dbReference type="ChEBI" id="CHEBI:58359"/>
        <dbReference type="ChEBI" id="CHEBI:58475"/>
        <dbReference type="ChEBI" id="CHEBI:58525"/>
        <dbReference type="EC" id="4.3.2.10"/>
    </reaction>
</comment>
<accession>A0A5D0MF16</accession>
<comment type="pathway">
    <text evidence="1">Amino-acid biosynthesis; L-histidine biosynthesis; L-histidine from 5-phospho-alpha-D-ribose 1-diphosphate: step 5/9.</text>
</comment>
<feature type="non-terminal residue" evidence="11">
    <location>
        <position position="1"/>
    </location>
</feature>
<evidence type="ECO:0000256" key="8">
    <source>
        <dbReference type="ARBA" id="ARBA00047838"/>
    </source>
</evidence>
<evidence type="ECO:0000256" key="3">
    <source>
        <dbReference type="ARBA" id="ARBA00022605"/>
    </source>
</evidence>
<feature type="domain" description="Glutamine amidotransferase" evidence="10">
    <location>
        <begin position="1"/>
        <end position="77"/>
    </location>
</feature>
<keyword evidence="5" id="KW-0315">Glutamine amidotransferase</keyword>
<dbReference type="Proteomes" id="UP000323337">
    <property type="component" value="Unassembled WGS sequence"/>
</dbReference>
<evidence type="ECO:0000256" key="4">
    <source>
        <dbReference type="ARBA" id="ARBA00022801"/>
    </source>
</evidence>
<evidence type="ECO:0000313" key="11">
    <source>
        <dbReference type="EMBL" id="TYB32267.1"/>
    </source>
</evidence>
<evidence type="ECO:0000256" key="1">
    <source>
        <dbReference type="ARBA" id="ARBA00005091"/>
    </source>
</evidence>
<keyword evidence="3" id="KW-0028">Amino-acid biosynthesis</keyword>
<sequence>WNSLILKKQHQLTEGIKDGEYMYFVHSYYAPVCDFTVATSEYVGVEFSAVVSRENVAATQFHPEKSQQAGLRILKNFGEWKC</sequence>
<dbReference type="GO" id="GO:0004359">
    <property type="term" value="F:glutaminase activity"/>
    <property type="evidence" value="ECO:0007669"/>
    <property type="project" value="UniProtKB-EC"/>
</dbReference>
<name>A0A5D0MF16_FLESI</name>
<comment type="catalytic activity">
    <reaction evidence="9">
        <text>L-glutamine + H2O = L-glutamate + NH4(+)</text>
        <dbReference type="Rhea" id="RHEA:15889"/>
        <dbReference type="ChEBI" id="CHEBI:15377"/>
        <dbReference type="ChEBI" id="CHEBI:28938"/>
        <dbReference type="ChEBI" id="CHEBI:29985"/>
        <dbReference type="ChEBI" id="CHEBI:58359"/>
        <dbReference type="EC" id="3.5.1.2"/>
    </reaction>
</comment>
<reference evidence="11 12" key="1">
    <citation type="submission" date="2019-08" db="EMBL/GenBank/DDBJ databases">
        <title>Genomic characterization of a novel candidate phylum (ARYD3) from a high temperature, high salinity tertiary oil reservoir in north central Oklahoma, USA.</title>
        <authorList>
            <person name="Youssef N.H."/>
            <person name="Yadav A."/>
            <person name="Elshahed M.S."/>
        </authorList>
    </citation>
    <scope>NUCLEOTIDE SEQUENCE [LARGE SCALE GENOMIC DNA]</scope>
    <source>
        <strain evidence="11">ARYD1</strain>
    </source>
</reference>
<dbReference type="GO" id="GO:0000105">
    <property type="term" value="P:L-histidine biosynthetic process"/>
    <property type="evidence" value="ECO:0007669"/>
    <property type="project" value="UniProtKB-UniPathway"/>
</dbReference>
<proteinExistence type="predicted"/>
<keyword evidence="7" id="KW-0456">Lyase</keyword>